<accession>A0A484NHK0</accession>
<evidence type="ECO:0000313" key="2">
    <source>
        <dbReference type="Proteomes" id="UP000595140"/>
    </source>
</evidence>
<dbReference type="EMBL" id="OOIL02006707">
    <property type="protein sequence ID" value="VFR00613.1"/>
    <property type="molecule type" value="Genomic_DNA"/>
</dbReference>
<dbReference type="Proteomes" id="UP000595140">
    <property type="component" value="Unassembled WGS sequence"/>
</dbReference>
<protein>
    <submittedName>
        <fullName evidence="1">Uncharacterized protein</fullName>
    </submittedName>
</protein>
<sequence length="232" mass="25581">MHNHGDGTGGDRRRSALHVIHELEEFPGIRVGFDPLGSVALPELLDLVAALRGGFGELVEAAAGRDGDGHLLPLVGLERAAIQRVPFLSVSLDEADRLLGGPGEGRGLLRERRGEGGEVSVLIGARWRGGTAGHWRLRDMRRRRMRKKLRWRGEFIDGVKLVAEEEDGGGLIGGWVDSLWASTDPFPYIWAFHLFFPKFFSCGPARSSRVSIRAELENQLLGLIYGSRRSRA</sequence>
<organism evidence="1 2">
    <name type="scientific">Cuscuta campestris</name>
    <dbReference type="NCBI Taxonomy" id="132261"/>
    <lineage>
        <taxon>Eukaryota</taxon>
        <taxon>Viridiplantae</taxon>
        <taxon>Streptophyta</taxon>
        <taxon>Embryophyta</taxon>
        <taxon>Tracheophyta</taxon>
        <taxon>Spermatophyta</taxon>
        <taxon>Magnoliopsida</taxon>
        <taxon>eudicotyledons</taxon>
        <taxon>Gunneridae</taxon>
        <taxon>Pentapetalae</taxon>
        <taxon>asterids</taxon>
        <taxon>lamiids</taxon>
        <taxon>Solanales</taxon>
        <taxon>Convolvulaceae</taxon>
        <taxon>Cuscuteae</taxon>
        <taxon>Cuscuta</taxon>
        <taxon>Cuscuta subgen. Grammica</taxon>
        <taxon>Cuscuta sect. Cleistogrammica</taxon>
    </lineage>
</organism>
<evidence type="ECO:0000313" key="1">
    <source>
        <dbReference type="EMBL" id="VFR00613.1"/>
    </source>
</evidence>
<reference evidence="1 2" key="1">
    <citation type="submission" date="2018-04" db="EMBL/GenBank/DDBJ databases">
        <authorList>
            <person name="Vogel A."/>
        </authorList>
    </citation>
    <scope>NUCLEOTIDE SEQUENCE [LARGE SCALE GENOMIC DNA]</scope>
</reference>
<dbReference type="AlphaFoldDB" id="A0A484NHK0"/>
<proteinExistence type="predicted"/>
<keyword evidence="2" id="KW-1185">Reference proteome</keyword>
<name>A0A484NHK0_9ASTE</name>
<gene>
    <name evidence="1" type="ORF">CCAM_LOCUS42388</name>
</gene>